<evidence type="ECO:0000259" key="10">
    <source>
        <dbReference type="Pfam" id="PF20216"/>
    </source>
</evidence>
<feature type="transmembrane region" description="Helical" evidence="8">
    <location>
        <begin position="20"/>
        <end position="49"/>
    </location>
</feature>
<evidence type="ECO:0000313" key="11">
    <source>
        <dbReference type="EMBL" id="MBT1709878.1"/>
    </source>
</evidence>
<dbReference type="Pfam" id="PF20216">
    <property type="entry name" value="DUF6576"/>
    <property type="match status" value="1"/>
</dbReference>
<dbReference type="InterPro" id="IPR035952">
    <property type="entry name" value="Rhomboid-like_sf"/>
</dbReference>
<sequence>MLEEFKNAFSRYNNATIQLIIINVVVFVVLGILSVVGDISGLSSALSWVHLQFTIPSPIQEFIHRPWTILTYAFMHGGLGHIFFNMLALYYFGRLFSEYLGSDKLIAVYVLGAIAGGALYLLVYNTVPFFVERNNVTMVGASAAVNAIIVATATQLPNYTFFLFLIGPVRIKYIAAFLVVLSFLSATGPNAGGNIAHLGGAAMGFIYMKQLQAGSNWGFWITATLDWIKGLFKPRTRVKVSYRNEQNRSEARGRTAPQPSSSLSQAELDAILDKISAGGYESLTKDEKEKLFNASKK</sequence>
<dbReference type="Gene3D" id="1.20.1540.10">
    <property type="entry name" value="Rhomboid-like"/>
    <property type="match status" value="1"/>
</dbReference>
<dbReference type="RefSeq" id="WP_254085457.1">
    <property type="nucleotide sequence ID" value="NZ_JAHESE010000017.1"/>
</dbReference>
<dbReference type="AlphaFoldDB" id="A0AAP2E0V6"/>
<dbReference type="GO" id="GO:0016020">
    <property type="term" value="C:membrane"/>
    <property type="evidence" value="ECO:0007669"/>
    <property type="project" value="UniProtKB-SubCell"/>
</dbReference>
<evidence type="ECO:0000256" key="5">
    <source>
        <dbReference type="ARBA" id="ARBA00022989"/>
    </source>
</evidence>
<accession>A0AAP2E0V6</accession>
<evidence type="ECO:0000256" key="7">
    <source>
        <dbReference type="SAM" id="MobiDB-lite"/>
    </source>
</evidence>
<proteinExistence type="inferred from homology"/>
<keyword evidence="11" id="KW-0645">Protease</keyword>
<keyword evidence="12" id="KW-1185">Reference proteome</keyword>
<comment type="similarity">
    <text evidence="2">Belongs to the peptidase S54 family.</text>
</comment>
<dbReference type="PANTHER" id="PTHR43731">
    <property type="entry name" value="RHOMBOID PROTEASE"/>
    <property type="match status" value="1"/>
</dbReference>
<keyword evidence="3 8" id="KW-0812">Transmembrane</keyword>
<dbReference type="InterPro" id="IPR050925">
    <property type="entry name" value="Rhomboid_protease_S54"/>
</dbReference>
<feature type="domain" description="DUF6576" evidence="10">
    <location>
        <begin position="264"/>
        <end position="297"/>
    </location>
</feature>
<feature type="transmembrane region" description="Helical" evidence="8">
    <location>
        <begin position="105"/>
        <end position="124"/>
    </location>
</feature>
<evidence type="ECO:0000256" key="3">
    <source>
        <dbReference type="ARBA" id="ARBA00022692"/>
    </source>
</evidence>
<keyword evidence="6 8" id="KW-0472">Membrane</keyword>
<evidence type="ECO:0000259" key="9">
    <source>
        <dbReference type="Pfam" id="PF01694"/>
    </source>
</evidence>
<evidence type="ECO:0000256" key="6">
    <source>
        <dbReference type="ARBA" id="ARBA00023136"/>
    </source>
</evidence>
<gene>
    <name evidence="11" type="ORF">KK062_16655</name>
</gene>
<keyword evidence="4" id="KW-0378">Hydrolase</keyword>
<evidence type="ECO:0000256" key="8">
    <source>
        <dbReference type="SAM" id="Phobius"/>
    </source>
</evidence>
<dbReference type="GO" id="GO:0006508">
    <property type="term" value="P:proteolysis"/>
    <property type="evidence" value="ECO:0007669"/>
    <property type="project" value="UniProtKB-KW"/>
</dbReference>
<evidence type="ECO:0000313" key="12">
    <source>
        <dbReference type="Proteomes" id="UP001319080"/>
    </source>
</evidence>
<evidence type="ECO:0000256" key="4">
    <source>
        <dbReference type="ARBA" id="ARBA00022801"/>
    </source>
</evidence>
<name>A0AAP2E0V6_9BACT</name>
<feature type="region of interest" description="Disordered" evidence="7">
    <location>
        <begin position="243"/>
        <end position="264"/>
    </location>
</feature>
<reference evidence="11 12" key="1">
    <citation type="submission" date="2021-05" db="EMBL/GenBank/DDBJ databases">
        <title>A Polyphasic approach of four new species of the genus Ohtaekwangia: Ohtaekwangia histidinii sp. nov., Ohtaekwangia cretensis sp. nov., Ohtaekwangia indiensis sp. nov., Ohtaekwangia reichenbachii sp. nov. from diverse environment.</title>
        <authorList>
            <person name="Octaviana S."/>
        </authorList>
    </citation>
    <scope>NUCLEOTIDE SEQUENCE [LARGE SCALE GENOMIC DNA]</scope>
    <source>
        <strain evidence="11 12">PWU5</strain>
    </source>
</reference>
<feature type="domain" description="Peptidase S54 rhomboid" evidence="9">
    <location>
        <begin position="66"/>
        <end position="208"/>
    </location>
</feature>
<dbReference type="InterPro" id="IPR046483">
    <property type="entry name" value="DUF6576"/>
</dbReference>
<dbReference type="InterPro" id="IPR022764">
    <property type="entry name" value="Peptidase_S54_rhomboid_dom"/>
</dbReference>
<dbReference type="SUPFAM" id="SSF144091">
    <property type="entry name" value="Rhomboid-like"/>
    <property type="match status" value="1"/>
</dbReference>
<organism evidence="11 12">
    <name type="scientific">Dawidia cretensis</name>
    <dbReference type="NCBI Taxonomy" id="2782350"/>
    <lineage>
        <taxon>Bacteria</taxon>
        <taxon>Pseudomonadati</taxon>
        <taxon>Bacteroidota</taxon>
        <taxon>Cytophagia</taxon>
        <taxon>Cytophagales</taxon>
        <taxon>Chryseotaleaceae</taxon>
        <taxon>Dawidia</taxon>
    </lineage>
</organism>
<dbReference type="Pfam" id="PF01694">
    <property type="entry name" value="Rhomboid"/>
    <property type="match status" value="1"/>
</dbReference>
<dbReference type="GO" id="GO:0004252">
    <property type="term" value="F:serine-type endopeptidase activity"/>
    <property type="evidence" value="ECO:0007669"/>
    <property type="project" value="InterPro"/>
</dbReference>
<evidence type="ECO:0000256" key="2">
    <source>
        <dbReference type="ARBA" id="ARBA00009045"/>
    </source>
</evidence>
<protein>
    <submittedName>
        <fullName evidence="11">Rhomboid family intramembrane serine protease</fullName>
    </submittedName>
</protein>
<dbReference type="Proteomes" id="UP001319080">
    <property type="component" value="Unassembled WGS sequence"/>
</dbReference>
<keyword evidence="5 8" id="KW-1133">Transmembrane helix</keyword>
<feature type="transmembrane region" description="Helical" evidence="8">
    <location>
        <begin position="69"/>
        <end position="93"/>
    </location>
</feature>
<dbReference type="PANTHER" id="PTHR43731:SF14">
    <property type="entry name" value="PRESENILIN-ASSOCIATED RHOMBOID-LIKE PROTEIN, MITOCHONDRIAL"/>
    <property type="match status" value="1"/>
</dbReference>
<dbReference type="EMBL" id="JAHESE010000017">
    <property type="protein sequence ID" value="MBT1709878.1"/>
    <property type="molecule type" value="Genomic_DNA"/>
</dbReference>
<comment type="caution">
    <text evidence="11">The sequence shown here is derived from an EMBL/GenBank/DDBJ whole genome shotgun (WGS) entry which is preliminary data.</text>
</comment>
<comment type="subcellular location">
    <subcellularLocation>
        <location evidence="1">Membrane</location>
        <topology evidence="1">Multi-pass membrane protein</topology>
    </subcellularLocation>
</comment>
<evidence type="ECO:0000256" key="1">
    <source>
        <dbReference type="ARBA" id="ARBA00004141"/>
    </source>
</evidence>